<evidence type="ECO:0000256" key="1">
    <source>
        <dbReference type="ARBA" id="ARBA00004496"/>
    </source>
</evidence>
<dbReference type="InterPro" id="IPR027417">
    <property type="entry name" value="P-loop_NTPase"/>
</dbReference>
<accession>A0A9R1VVQ3</accession>
<dbReference type="AlphaFoldDB" id="A0A9R1VVQ3"/>
<evidence type="ECO:0000259" key="7">
    <source>
        <dbReference type="SMART" id="SM00382"/>
    </source>
</evidence>
<protein>
    <recommendedName>
        <fullName evidence="7">AAA+ ATPase domain-containing protein</fullName>
    </recommendedName>
</protein>
<feature type="domain" description="AAA+ ATPase" evidence="7">
    <location>
        <begin position="586"/>
        <end position="722"/>
    </location>
</feature>
<feature type="compositionally biased region" description="Basic and acidic residues" evidence="6">
    <location>
        <begin position="109"/>
        <end position="124"/>
    </location>
</feature>
<feature type="domain" description="AAA+ ATPase" evidence="7">
    <location>
        <begin position="283"/>
        <end position="436"/>
    </location>
</feature>
<evidence type="ECO:0000313" key="8">
    <source>
        <dbReference type="EMBL" id="KAJ0214777.1"/>
    </source>
</evidence>
<dbReference type="InterPro" id="IPR041569">
    <property type="entry name" value="AAA_lid_3"/>
</dbReference>
<evidence type="ECO:0000256" key="4">
    <source>
        <dbReference type="ARBA" id="ARBA00022741"/>
    </source>
</evidence>
<dbReference type="OrthoDB" id="27435at2759"/>
<comment type="subcellular location">
    <subcellularLocation>
        <location evidence="1">Cytoplasm</location>
    </subcellularLocation>
</comment>
<name>A0A9R1VVQ3_LACSA</name>
<dbReference type="GO" id="GO:1990275">
    <property type="term" value="F:preribosome binding"/>
    <property type="evidence" value="ECO:0000318"/>
    <property type="project" value="GO_Central"/>
</dbReference>
<feature type="region of interest" description="Disordered" evidence="6">
    <location>
        <begin position="196"/>
        <end position="250"/>
    </location>
</feature>
<comment type="similarity">
    <text evidence="2">Belongs to the AAA ATPase family.</text>
</comment>
<dbReference type="FunFam" id="3.40.50.300:FF:000365">
    <property type="entry name" value="Ribosome biogenesis ATPase RIX7"/>
    <property type="match status" value="1"/>
</dbReference>
<dbReference type="PROSITE" id="PS00674">
    <property type="entry name" value="AAA"/>
    <property type="match status" value="2"/>
</dbReference>
<dbReference type="Gene3D" id="1.10.8.60">
    <property type="match status" value="2"/>
</dbReference>
<sequence>MTRKGSRPPVKSSLFERVLRRRVQETYGNATPSVGELVDRLRANFPEYGRHKIQPFTRMVTQTLDSNDSKGKQKSTRKNDDYNSKFNYDDEDDSTSPSLRSPVSKKAKKIDSREQRLQMLETKHVAQRRVKLQSESSSSESESDDGEEDRSAVSSSEDDVYSLQFDPEFDITKSMLRNKYSGSKLDGKVDGKPQNIELEVVTNSNNKETRKVDLMKEDRGGKLKAKARKPNNSSNEDADANGKEDGPRFKDLGGMDVVLDELKMEVIVPLFHPELPRRLGVRPMAGILLHGPPGCGKTKLAHAIANETGVPFYKISATELVSGISGASEENIRELFSKAYRTAPSIVFIDEIDAIASKRENLQREMERRIVTQLMTCMDESHRVTKPDDTSKNLEPSNNKPGYVLVIGATNRPDAVDPALRRPGRFDREISLGVPDENARIKILEVLTRDLKREDAFDLVKIARATPGFVGADLAALVNKAGNLAMKRIIDGRKSELSKENEEENEDWWRKEWTDEEMEKLCITMLDFEVAAKQVQPSSRREGFSSIPNVKWEDVGGLDILRREFDRYIVRRIKYPDEYEEYGVDLETGFLLYGPPGCGKTLIAKAVANEAGANFIHIKGPELLNKYVGESELAVRTIFSRARTCSPCILFFDEIDALTTKRGKEGGWVVERLLNQLLIELDGADQRKGVYVIGATNRPEVMDRAVLRPGRFGKLMYVPLPSADERGLILKAVSRRKPLDADVDLIAIGRSEACANLSGADLSSLMNEAAMAAVEEKFKKIEAAKASDEPQSSLGGLPHTIKAIHFEQALGKISPSVSDKQKQYYHLLSQSFNAS</sequence>
<dbReference type="FunFam" id="1.10.8.60:FF:000109">
    <property type="entry name" value="Cell division control protein 48 homolog C"/>
    <property type="match status" value="1"/>
</dbReference>
<dbReference type="Pfam" id="PF00004">
    <property type="entry name" value="AAA"/>
    <property type="match status" value="2"/>
</dbReference>
<dbReference type="GO" id="GO:0005737">
    <property type="term" value="C:cytoplasm"/>
    <property type="evidence" value="ECO:0007669"/>
    <property type="project" value="UniProtKB-SubCell"/>
</dbReference>
<dbReference type="EMBL" id="NBSK02000004">
    <property type="protein sequence ID" value="KAJ0214777.1"/>
    <property type="molecule type" value="Genomic_DNA"/>
</dbReference>
<keyword evidence="5" id="KW-0067">ATP-binding</keyword>
<evidence type="ECO:0000256" key="5">
    <source>
        <dbReference type="ARBA" id="ARBA00022840"/>
    </source>
</evidence>
<feature type="region of interest" description="Disordered" evidence="6">
    <location>
        <begin position="47"/>
        <end position="161"/>
    </location>
</feature>
<evidence type="ECO:0000313" key="9">
    <source>
        <dbReference type="Proteomes" id="UP000235145"/>
    </source>
</evidence>
<evidence type="ECO:0000256" key="2">
    <source>
        <dbReference type="ARBA" id="ARBA00006914"/>
    </source>
</evidence>
<dbReference type="InterPro" id="IPR003960">
    <property type="entry name" value="ATPase_AAA_CS"/>
</dbReference>
<evidence type="ECO:0000256" key="6">
    <source>
        <dbReference type="SAM" id="MobiDB-lite"/>
    </source>
</evidence>
<dbReference type="GO" id="GO:0005634">
    <property type="term" value="C:nucleus"/>
    <property type="evidence" value="ECO:0000318"/>
    <property type="project" value="GO_Central"/>
</dbReference>
<gene>
    <name evidence="8" type="ORF">LSAT_V11C400173780</name>
</gene>
<dbReference type="Pfam" id="PF17862">
    <property type="entry name" value="AAA_lid_3"/>
    <property type="match status" value="2"/>
</dbReference>
<keyword evidence="3" id="KW-0963">Cytoplasm</keyword>
<keyword evidence="9" id="KW-1185">Reference proteome</keyword>
<dbReference type="FunFam" id="3.40.50.300:FF:000567">
    <property type="entry name" value="ATPase, AAA family protein"/>
    <property type="match status" value="1"/>
</dbReference>
<dbReference type="GO" id="GO:0042254">
    <property type="term" value="P:ribosome biogenesis"/>
    <property type="evidence" value="ECO:0000318"/>
    <property type="project" value="GO_Central"/>
</dbReference>
<dbReference type="PANTHER" id="PTHR48470:SF1">
    <property type="entry name" value="CELL DIVISION CONTROL PROTEIN 48 C ISOFORM 1"/>
    <property type="match status" value="1"/>
</dbReference>
<dbReference type="InterPro" id="IPR003593">
    <property type="entry name" value="AAA+_ATPase"/>
</dbReference>
<dbReference type="Gene3D" id="3.40.50.300">
    <property type="entry name" value="P-loop containing nucleotide triphosphate hydrolases"/>
    <property type="match status" value="2"/>
</dbReference>
<dbReference type="Proteomes" id="UP000235145">
    <property type="component" value="Unassembled WGS sequence"/>
</dbReference>
<dbReference type="SUPFAM" id="SSF52540">
    <property type="entry name" value="P-loop containing nucleoside triphosphate hydrolases"/>
    <property type="match status" value="2"/>
</dbReference>
<dbReference type="InterPro" id="IPR055278">
    <property type="entry name" value="CDC48c"/>
</dbReference>
<feature type="compositionally biased region" description="Basic and acidic residues" evidence="6">
    <location>
        <begin position="207"/>
        <end position="221"/>
    </location>
</feature>
<dbReference type="GO" id="GO:0016887">
    <property type="term" value="F:ATP hydrolysis activity"/>
    <property type="evidence" value="ECO:0000318"/>
    <property type="project" value="GO_Central"/>
</dbReference>
<keyword evidence="4" id="KW-0547">Nucleotide-binding</keyword>
<dbReference type="InterPro" id="IPR003959">
    <property type="entry name" value="ATPase_AAA_core"/>
</dbReference>
<dbReference type="SMART" id="SM00382">
    <property type="entry name" value="AAA"/>
    <property type="match status" value="2"/>
</dbReference>
<comment type="caution">
    <text evidence="8">The sequence shown here is derived from an EMBL/GenBank/DDBJ whole genome shotgun (WGS) entry which is preliminary data.</text>
</comment>
<proteinExistence type="inferred from homology"/>
<evidence type="ECO:0000256" key="3">
    <source>
        <dbReference type="ARBA" id="ARBA00022490"/>
    </source>
</evidence>
<organism evidence="8 9">
    <name type="scientific">Lactuca sativa</name>
    <name type="common">Garden lettuce</name>
    <dbReference type="NCBI Taxonomy" id="4236"/>
    <lineage>
        <taxon>Eukaryota</taxon>
        <taxon>Viridiplantae</taxon>
        <taxon>Streptophyta</taxon>
        <taxon>Embryophyta</taxon>
        <taxon>Tracheophyta</taxon>
        <taxon>Spermatophyta</taxon>
        <taxon>Magnoliopsida</taxon>
        <taxon>eudicotyledons</taxon>
        <taxon>Gunneridae</taxon>
        <taxon>Pentapetalae</taxon>
        <taxon>asterids</taxon>
        <taxon>campanulids</taxon>
        <taxon>Asterales</taxon>
        <taxon>Asteraceae</taxon>
        <taxon>Cichorioideae</taxon>
        <taxon>Cichorieae</taxon>
        <taxon>Lactucinae</taxon>
        <taxon>Lactuca</taxon>
    </lineage>
</organism>
<dbReference type="PANTHER" id="PTHR48470">
    <property type="entry name" value="CELL DIVISION CONTROL PROTEIN 48 C ISOFORM 1"/>
    <property type="match status" value="1"/>
</dbReference>
<feature type="compositionally biased region" description="Basic and acidic residues" evidence="6">
    <location>
        <begin position="67"/>
        <end position="83"/>
    </location>
</feature>
<dbReference type="GO" id="GO:0005524">
    <property type="term" value="F:ATP binding"/>
    <property type="evidence" value="ECO:0007669"/>
    <property type="project" value="UniProtKB-KW"/>
</dbReference>
<feature type="compositionally biased region" description="Basic and acidic residues" evidence="6">
    <location>
        <begin position="240"/>
        <end position="250"/>
    </location>
</feature>
<reference evidence="8 9" key="1">
    <citation type="journal article" date="2017" name="Nat. Commun.">
        <title>Genome assembly with in vitro proximity ligation data and whole-genome triplication in lettuce.</title>
        <authorList>
            <person name="Reyes-Chin-Wo S."/>
            <person name="Wang Z."/>
            <person name="Yang X."/>
            <person name="Kozik A."/>
            <person name="Arikit S."/>
            <person name="Song C."/>
            <person name="Xia L."/>
            <person name="Froenicke L."/>
            <person name="Lavelle D.O."/>
            <person name="Truco M.J."/>
            <person name="Xia R."/>
            <person name="Zhu S."/>
            <person name="Xu C."/>
            <person name="Xu H."/>
            <person name="Xu X."/>
            <person name="Cox K."/>
            <person name="Korf I."/>
            <person name="Meyers B.C."/>
            <person name="Michelmore R.W."/>
        </authorList>
    </citation>
    <scope>NUCLEOTIDE SEQUENCE [LARGE SCALE GENOMIC DNA]</scope>
    <source>
        <strain evidence="9">cv. Salinas</strain>
        <tissue evidence="8">Seedlings</tissue>
    </source>
</reference>